<keyword evidence="1" id="KW-0812">Transmembrane</keyword>
<reference evidence="2" key="1">
    <citation type="submission" date="2011-01" db="EMBL/GenBank/DDBJ databases">
        <authorList>
            <person name="Burger G."/>
        </authorList>
    </citation>
    <scope>NUCLEOTIDE SEQUENCE</scope>
</reference>
<feature type="transmembrane region" description="Helical" evidence="1">
    <location>
        <begin position="48"/>
        <end position="69"/>
    </location>
</feature>
<name>E9NZW5_BIGNA</name>
<evidence type="ECO:0000256" key="1">
    <source>
        <dbReference type="SAM" id="Phobius"/>
    </source>
</evidence>
<dbReference type="AlphaFoldDB" id="E9NZW5"/>
<dbReference type="EMBL" id="HQ840955">
    <property type="protein sequence ID" value="ADV41812.1"/>
    <property type="molecule type" value="Genomic_DNA"/>
</dbReference>
<reference evidence="2" key="2">
    <citation type="submission" date="2011-01" db="EMBL/GenBank/DDBJ databases">
        <authorList>
            <person name="McFadden G."/>
        </authorList>
    </citation>
    <scope>NUCLEOTIDE SEQUENCE</scope>
</reference>
<sequence>MSVRYKLWQLWDSLKERWYNYFARTFAPLIRAFLRLPLEVYIKVLLSVIKWLTIFTLVLWLLWCAYVAWPLLLRTYAEFSTEGITAARFFPWLFKELMHDRYLFWVIPTVLFSPYISHRIVWEVCLWLSEDGGDEPGFRPYDRTNAERFMEMPYEDVSIFLLFWAQQQVYLAFLYDRIIKPMFLESQAPNFTGAYQTWGSWTDYGRYFAIFDWWWRLDQTLTKFAKVQQGVRTAGTFYSYEPFWIHGSAWVVPARSYANSSLSRHWLPDEYWLTLYCRRALFARQISPQGGCFLKPYELQDLEWGNEIYTPSSIIRSWCPLWGFQIQNALYFGYVAKRFSIPSVLEGHSYFRAVCLSKGIDINYVEWLPDLFIKKSVIDSNSRLHLWYFHSKDTLARHQYNLDHDIFTLAWLWSKPCRIHQVYHYMPDYYRYFLYRDVFNGATVLSPARLTQDSYGDALFLCGG</sequence>
<keyword evidence="2" id="KW-0496">Mitochondrion</keyword>
<organism evidence="2">
    <name type="scientific">Bigelowiella natans</name>
    <name type="common">Pedinomonas minutissima</name>
    <name type="synonym">Chlorarachnion sp. (strain CCMP621)</name>
    <dbReference type="NCBI Taxonomy" id="227086"/>
    <lineage>
        <taxon>Eukaryota</taxon>
        <taxon>Sar</taxon>
        <taxon>Rhizaria</taxon>
        <taxon>Cercozoa</taxon>
        <taxon>Chlorarachniophyceae</taxon>
        <taxon>Bigelowiella</taxon>
    </lineage>
</organism>
<protein>
    <submittedName>
        <fullName evidence="2">Uncharacterized protein orf464</fullName>
    </submittedName>
</protein>
<keyword evidence="1" id="KW-1133">Transmembrane helix</keyword>
<evidence type="ECO:0000313" key="2">
    <source>
        <dbReference type="EMBL" id="ADV41812.1"/>
    </source>
</evidence>
<proteinExistence type="predicted"/>
<accession>E9NZW5</accession>
<geneLocation type="mitochondrion" evidence="2"/>
<keyword evidence="1" id="KW-0472">Membrane</keyword>
<gene>
    <name evidence="2" type="primary">orf464</name>
</gene>